<comment type="caution">
    <text evidence="2">The sequence shown here is derived from an EMBL/GenBank/DDBJ whole genome shotgun (WGS) entry which is preliminary data.</text>
</comment>
<evidence type="ECO:0000313" key="3">
    <source>
        <dbReference type="Proteomes" id="UP000439903"/>
    </source>
</evidence>
<protein>
    <submittedName>
        <fullName evidence="2">Uncharacterized protein</fullName>
    </submittedName>
</protein>
<dbReference type="Proteomes" id="UP000439903">
    <property type="component" value="Unassembled WGS sequence"/>
</dbReference>
<gene>
    <name evidence="2" type="ORF">F8M41_023394</name>
</gene>
<evidence type="ECO:0000313" key="2">
    <source>
        <dbReference type="EMBL" id="KAF0482691.1"/>
    </source>
</evidence>
<proteinExistence type="predicted"/>
<sequence length="105" mass="12034">MPAHIKTQLSVNYKHDMKSDIYSLGIFGNFQGRSLLKILSDKNFVIYDSLQQSRSTPPPQHIKLTKDIGISPHSIIKQKTQNKNKSKKGKNEIKFKSMLVNHEVK</sequence>
<dbReference type="EMBL" id="WTPW01000760">
    <property type="protein sequence ID" value="KAF0482691.1"/>
    <property type="molecule type" value="Genomic_DNA"/>
</dbReference>
<dbReference type="AlphaFoldDB" id="A0A8H4ADG4"/>
<organism evidence="2 3">
    <name type="scientific">Gigaspora margarita</name>
    <dbReference type="NCBI Taxonomy" id="4874"/>
    <lineage>
        <taxon>Eukaryota</taxon>
        <taxon>Fungi</taxon>
        <taxon>Fungi incertae sedis</taxon>
        <taxon>Mucoromycota</taxon>
        <taxon>Glomeromycotina</taxon>
        <taxon>Glomeromycetes</taxon>
        <taxon>Diversisporales</taxon>
        <taxon>Gigasporaceae</taxon>
        <taxon>Gigaspora</taxon>
    </lineage>
</organism>
<evidence type="ECO:0000256" key="1">
    <source>
        <dbReference type="SAM" id="MobiDB-lite"/>
    </source>
</evidence>
<feature type="region of interest" description="Disordered" evidence="1">
    <location>
        <begin position="77"/>
        <end position="105"/>
    </location>
</feature>
<reference evidence="2 3" key="1">
    <citation type="journal article" date="2019" name="Environ. Microbiol.">
        <title>At the nexus of three kingdoms: the genome of the mycorrhizal fungus Gigaspora margarita provides insights into plant, endobacterial and fungal interactions.</title>
        <authorList>
            <person name="Venice F."/>
            <person name="Ghignone S."/>
            <person name="Salvioli di Fossalunga A."/>
            <person name="Amselem J."/>
            <person name="Novero M."/>
            <person name="Xianan X."/>
            <person name="Sedzielewska Toro K."/>
            <person name="Morin E."/>
            <person name="Lipzen A."/>
            <person name="Grigoriev I.V."/>
            <person name="Henrissat B."/>
            <person name="Martin F.M."/>
            <person name="Bonfante P."/>
        </authorList>
    </citation>
    <scope>NUCLEOTIDE SEQUENCE [LARGE SCALE GENOMIC DNA]</scope>
    <source>
        <strain evidence="2 3">BEG34</strain>
    </source>
</reference>
<accession>A0A8H4ADG4</accession>
<keyword evidence="3" id="KW-1185">Reference proteome</keyword>
<name>A0A8H4ADG4_GIGMA</name>